<dbReference type="EMBL" id="CM010715">
    <property type="protein sequence ID" value="RZC45509.1"/>
    <property type="molecule type" value="Genomic_DNA"/>
</dbReference>
<dbReference type="InterPro" id="IPR056561">
    <property type="entry name" value="NFP_LYK_LysM1"/>
</dbReference>
<evidence type="ECO:0000256" key="8">
    <source>
        <dbReference type="ARBA" id="ARBA00023136"/>
    </source>
</evidence>
<dbReference type="SUPFAM" id="SSF56112">
    <property type="entry name" value="Protein kinase-like (PK-like)"/>
    <property type="match status" value="1"/>
</dbReference>
<dbReference type="InterPro" id="IPR056563">
    <property type="entry name" value="LysM3_LYK4_5"/>
</dbReference>
<accession>A0A4Y7IDN9</accession>
<evidence type="ECO:0000256" key="9">
    <source>
        <dbReference type="ARBA" id="ARBA00023157"/>
    </source>
</evidence>
<dbReference type="PROSITE" id="PS00108">
    <property type="entry name" value="PROTEIN_KINASE_ST"/>
    <property type="match status" value="1"/>
</dbReference>
<dbReference type="OMA" id="TWIYILA"/>
<dbReference type="PANTHER" id="PTHR45927:SF11">
    <property type="entry name" value="LYSM DOMAIN RECEPTOR-LIKE KINASE 4"/>
    <property type="match status" value="1"/>
</dbReference>
<dbReference type="FunFam" id="1.10.510.10:FF:000468">
    <property type="entry name" value="PTI1-like tyrosine-protein kinase 3"/>
    <property type="match status" value="1"/>
</dbReference>
<reference evidence="13 14" key="1">
    <citation type="journal article" date="2018" name="Science">
        <title>The opium poppy genome and morphinan production.</title>
        <authorList>
            <person name="Guo L."/>
            <person name="Winzer T."/>
            <person name="Yang X."/>
            <person name="Li Y."/>
            <person name="Ning Z."/>
            <person name="He Z."/>
            <person name="Teodor R."/>
            <person name="Lu Y."/>
            <person name="Bowser T.A."/>
            <person name="Graham I.A."/>
            <person name="Ye K."/>
        </authorList>
    </citation>
    <scope>NUCLEOTIDE SEQUENCE [LARGE SCALE GENOMIC DNA]</scope>
    <source>
        <strain evidence="14">cv. HN1</strain>
        <tissue evidence="13">Leaves</tissue>
    </source>
</reference>
<dbReference type="GO" id="GO:0004672">
    <property type="term" value="F:protein kinase activity"/>
    <property type="evidence" value="ECO:0007669"/>
    <property type="project" value="InterPro"/>
</dbReference>
<dbReference type="InterPro" id="IPR052611">
    <property type="entry name" value="Plant_RLK_LysM"/>
</dbReference>
<dbReference type="InterPro" id="IPR056562">
    <property type="entry name" value="LysM2_CERK1_LYK3_4_5"/>
</dbReference>
<keyword evidence="5" id="KW-0547">Nucleotide-binding</keyword>
<evidence type="ECO:0000313" key="14">
    <source>
        <dbReference type="Proteomes" id="UP000316621"/>
    </source>
</evidence>
<keyword evidence="6" id="KW-0067">ATP-binding</keyword>
<dbReference type="PANTHER" id="PTHR45927">
    <property type="entry name" value="LYSM-DOMAIN RECEPTOR-LIKE KINASE-RELATED"/>
    <property type="match status" value="1"/>
</dbReference>
<keyword evidence="8 11" id="KW-0472">Membrane</keyword>
<evidence type="ECO:0000256" key="7">
    <source>
        <dbReference type="ARBA" id="ARBA00022989"/>
    </source>
</evidence>
<keyword evidence="14" id="KW-1185">Reference proteome</keyword>
<protein>
    <recommendedName>
        <fullName evidence="12">Protein kinase domain-containing protein</fullName>
    </recommendedName>
</protein>
<evidence type="ECO:0000256" key="11">
    <source>
        <dbReference type="SAM" id="Phobius"/>
    </source>
</evidence>
<dbReference type="InterPro" id="IPR000719">
    <property type="entry name" value="Prot_kinase_dom"/>
</dbReference>
<dbReference type="Gene3D" id="3.30.200.20">
    <property type="entry name" value="Phosphorylase Kinase, domain 1"/>
    <property type="match status" value="1"/>
</dbReference>
<dbReference type="InterPro" id="IPR011009">
    <property type="entry name" value="Kinase-like_dom_sf"/>
</dbReference>
<evidence type="ECO:0000256" key="3">
    <source>
        <dbReference type="ARBA" id="ARBA00022692"/>
    </source>
</evidence>
<evidence type="ECO:0000256" key="2">
    <source>
        <dbReference type="ARBA" id="ARBA00022475"/>
    </source>
</evidence>
<dbReference type="InterPro" id="IPR008271">
    <property type="entry name" value="Ser/Thr_kinase_AS"/>
</dbReference>
<keyword evidence="4" id="KW-0732">Signal</keyword>
<keyword evidence="7 11" id="KW-1133">Transmembrane helix</keyword>
<dbReference type="Gramene" id="RZC45509">
    <property type="protein sequence ID" value="RZC45509"/>
    <property type="gene ID" value="C5167_038465"/>
</dbReference>
<evidence type="ECO:0000256" key="5">
    <source>
        <dbReference type="ARBA" id="ARBA00022741"/>
    </source>
</evidence>
<dbReference type="SMART" id="SM00220">
    <property type="entry name" value="S_TKc"/>
    <property type="match status" value="1"/>
</dbReference>
<proteinExistence type="predicted"/>
<dbReference type="Pfam" id="PF23472">
    <property type="entry name" value="LysM2_CERK1_LYK3_4_5"/>
    <property type="match status" value="1"/>
</dbReference>
<organism evidence="13 14">
    <name type="scientific">Papaver somniferum</name>
    <name type="common">Opium poppy</name>
    <dbReference type="NCBI Taxonomy" id="3469"/>
    <lineage>
        <taxon>Eukaryota</taxon>
        <taxon>Viridiplantae</taxon>
        <taxon>Streptophyta</taxon>
        <taxon>Embryophyta</taxon>
        <taxon>Tracheophyta</taxon>
        <taxon>Spermatophyta</taxon>
        <taxon>Magnoliopsida</taxon>
        <taxon>Ranunculales</taxon>
        <taxon>Papaveraceae</taxon>
        <taxon>Papaveroideae</taxon>
        <taxon>Papaver</taxon>
    </lineage>
</organism>
<sequence length="650" mass="71888">MRQVLGHAIPHWCCFQSYALSFISLNIIIFLVICSSSQIYAQQPYDGKAAADCNKINNSTSVLGSTPPYNTVSSISRLLDTEPSQLSRINSVSETATFQINKEVTVPINCSCSGEYYQVNSSYVIQERDTYLPLANITYQALTTCQAIQAQNNIPATKLVPGTRITVPLKCACPTKKQTAESVKYLSTYTVIPGDDVPHISEKFGADPRRTLEATELSKDATIYYSSTLLVPLQIPPSSSQVTVPAPPPTSLPQPASSVPPSNKKKKIWVYVVIGVATASVLVPVVTVIFCVRKVINTKWRICNHQNNTTETFNSYKQHEKTSEEESIEFLKNISDIAQLLKVYNIKELKSATENFNPNRQIMGTVYRGIISGNLAAIKKMNGNITEELNVLTKINHFNLIKLSGVCFNEGHWYLVYEYAVNGSLDNWIFYSTQTLSWTQRVQIALDVAKGLHYLHSCINPSYVHKDIKSSNILLDGDFRAKIANFGLARSAEGYESEFASTRNIVGTTGYMVPEYLENGLVSPKLDVYSFGVVLLEMISGKEAVSESDKELLPSKTLEGILAKENPGENIKDLIDPSLHENYPPDLALSVAKLTESCLQRNPDGRPSMDGIVHSLARFLDVSLSWEISTGTFEKYSSASNSSVTSTWKS</sequence>
<evidence type="ECO:0000256" key="1">
    <source>
        <dbReference type="ARBA" id="ARBA00004162"/>
    </source>
</evidence>
<dbReference type="GO" id="GO:0005524">
    <property type="term" value="F:ATP binding"/>
    <property type="evidence" value="ECO:0007669"/>
    <property type="project" value="UniProtKB-KW"/>
</dbReference>
<keyword evidence="2" id="KW-1003">Cell membrane</keyword>
<dbReference type="Pfam" id="PF23446">
    <property type="entry name" value="LysM1_NFP_LYK"/>
    <property type="match status" value="1"/>
</dbReference>
<evidence type="ECO:0000313" key="13">
    <source>
        <dbReference type="EMBL" id="RZC45509.1"/>
    </source>
</evidence>
<dbReference type="PROSITE" id="PS50011">
    <property type="entry name" value="PROTEIN_KINASE_DOM"/>
    <property type="match status" value="1"/>
</dbReference>
<gene>
    <name evidence="13" type="ORF">C5167_038465</name>
</gene>
<evidence type="ECO:0000256" key="10">
    <source>
        <dbReference type="SAM" id="MobiDB-lite"/>
    </source>
</evidence>
<feature type="transmembrane region" description="Helical" evidence="11">
    <location>
        <begin position="12"/>
        <end position="33"/>
    </location>
</feature>
<dbReference type="STRING" id="3469.A0A4Y7IDN9"/>
<dbReference type="Pfam" id="PF23473">
    <property type="entry name" value="LysM3_LYK4_5"/>
    <property type="match status" value="1"/>
</dbReference>
<feature type="region of interest" description="Disordered" evidence="10">
    <location>
        <begin position="240"/>
        <end position="260"/>
    </location>
</feature>
<evidence type="ECO:0000259" key="12">
    <source>
        <dbReference type="PROSITE" id="PS50011"/>
    </source>
</evidence>
<feature type="domain" description="Protein kinase" evidence="12">
    <location>
        <begin position="316"/>
        <end position="620"/>
    </location>
</feature>
<evidence type="ECO:0000256" key="6">
    <source>
        <dbReference type="ARBA" id="ARBA00022840"/>
    </source>
</evidence>
<comment type="subcellular location">
    <subcellularLocation>
        <location evidence="1">Cell membrane</location>
        <topology evidence="1">Single-pass membrane protein</topology>
    </subcellularLocation>
</comment>
<dbReference type="AlphaFoldDB" id="A0A4Y7IDN9"/>
<evidence type="ECO:0000256" key="4">
    <source>
        <dbReference type="ARBA" id="ARBA00022729"/>
    </source>
</evidence>
<dbReference type="Proteomes" id="UP000316621">
    <property type="component" value="Chromosome 1"/>
</dbReference>
<keyword evidence="9" id="KW-1015">Disulfide bond</keyword>
<dbReference type="GO" id="GO:0005886">
    <property type="term" value="C:plasma membrane"/>
    <property type="evidence" value="ECO:0007669"/>
    <property type="project" value="UniProtKB-SubCell"/>
</dbReference>
<feature type="transmembrane region" description="Helical" evidence="11">
    <location>
        <begin position="268"/>
        <end position="292"/>
    </location>
</feature>
<keyword evidence="3 11" id="KW-0812">Transmembrane</keyword>
<dbReference type="Gene3D" id="1.10.510.10">
    <property type="entry name" value="Transferase(Phosphotransferase) domain 1"/>
    <property type="match status" value="1"/>
</dbReference>
<name>A0A4Y7IDN9_PAPSO</name>
<dbReference type="Pfam" id="PF00069">
    <property type="entry name" value="Pkinase"/>
    <property type="match status" value="1"/>
</dbReference>